<feature type="region of interest" description="Disordered" evidence="1">
    <location>
        <begin position="42"/>
        <end position="69"/>
    </location>
</feature>
<proteinExistence type="predicted"/>
<gene>
    <name evidence="4" type="ORF">JAV76_06665</name>
</gene>
<accession>A0A934I5M2</accession>
<name>A0A934I5M2_9MICO</name>
<evidence type="ECO:0000256" key="2">
    <source>
        <dbReference type="SAM" id="Phobius"/>
    </source>
</evidence>
<evidence type="ECO:0000259" key="3">
    <source>
        <dbReference type="Pfam" id="PF26526"/>
    </source>
</evidence>
<keyword evidence="2" id="KW-0812">Transmembrane</keyword>
<evidence type="ECO:0000313" key="5">
    <source>
        <dbReference type="Proteomes" id="UP000602087"/>
    </source>
</evidence>
<keyword evidence="2" id="KW-1133">Transmembrane helix</keyword>
<comment type="caution">
    <text evidence="4">The sequence shown here is derived from an EMBL/GenBank/DDBJ whole genome shotgun (WGS) entry which is preliminary data.</text>
</comment>
<dbReference type="InterPro" id="IPR058488">
    <property type="entry name" value="DUF8175"/>
</dbReference>
<feature type="domain" description="DUF8175" evidence="3">
    <location>
        <begin position="61"/>
        <end position="246"/>
    </location>
</feature>
<keyword evidence="2" id="KW-0472">Membrane</keyword>
<dbReference type="RefSeq" id="WP_198733243.1">
    <property type="nucleotide sequence ID" value="NZ_JAEINH010000004.1"/>
</dbReference>
<keyword evidence="5" id="KW-1185">Reference proteome</keyword>
<evidence type="ECO:0000256" key="1">
    <source>
        <dbReference type="SAM" id="MobiDB-lite"/>
    </source>
</evidence>
<sequence length="249" mass="26262">MADEMTEKNPHYRPSFVVAAVTVIALIVAGVVVVANMATRGADTAEPATTTTTSDRAAPTVNPSAGTDVAEDASVCGLDGEELEGTLTAAPDAEWHYQGTTAYPTSEEFGPADSAENGIRTCFQRSPSGALFMSANAITQGSDAATSMEWADYVLAEGKYRDQLTAEMGPAEGSEGRTKLVGFRVLKYDGDSARIDLAITTSSGGRAIFASGVYELVWQDGDWKLSTDVEEPLNVAQIPDMSGYVPWGE</sequence>
<reference evidence="4" key="1">
    <citation type="submission" date="2020-12" db="EMBL/GenBank/DDBJ databases">
        <title>Sanguibacter suaedae sp. nov., isolated from Suaeda aralocaspica.</title>
        <authorList>
            <person name="Ma Q."/>
        </authorList>
    </citation>
    <scope>NUCLEOTIDE SEQUENCE</scope>
    <source>
        <strain evidence="4">YZGR15</strain>
    </source>
</reference>
<organism evidence="4 5">
    <name type="scientific">Sanguibacter suaedae</name>
    <dbReference type="NCBI Taxonomy" id="2795737"/>
    <lineage>
        <taxon>Bacteria</taxon>
        <taxon>Bacillati</taxon>
        <taxon>Actinomycetota</taxon>
        <taxon>Actinomycetes</taxon>
        <taxon>Micrococcales</taxon>
        <taxon>Sanguibacteraceae</taxon>
        <taxon>Sanguibacter</taxon>
    </lineage>
</organism>
<dbReference type="Pfam" id="PF26526">
    <property type="entry name" value="DUF8175"/>
    <property type="match status" value="1"/>
</dbReference>
<evidence type="ECO:0000313" key="4">
    <source>
        <dbReference type="EMBL" id="MBI9114691.1"/>
    </source>
</evidence>
<dbReference type="Proteomes" id="UP000602087">
    <property type="component" value="Unassembled WGS sequence"/>
</dbReference>
<feature type="transmembrane region" description="Helical" evidence="2">
    <location>
        <begin position="15"/>
        <end position="35"/>
    </location>
</feature>
<feature type="compositionally biased region" description="Low complexity" evidence="1">
    <location>
        <begin position="42"/>
        <end position="60"/>
    </location>
</feature>
<dbReference type="EMBL" id="JAEINH010000004">
    <property type="protein sequence ID" value="MBI9114691.1"/>
    <property type="molecule type" value="Genomic_DNA"/>
</dbReference>
<dbReference type="AlphaFoldDB" id="A0A934I5M2"/>
<protein>
    <recommendedName>
        <fullName evidence="3">DUF8175 domain-containing protein</fullName>
    </recommendedName>
</protein>